<organism evidence="1 2">
    <name type="scientific">Habropoda laboriosa</name>
    <dbReference type="NCBI Taxonomy" id="597456"/>
    <lineage>
        <taxon>Eukaryota</taxon>
        <taxon>Metazoa</taxon>
        <taxon>Ecdysozoa</taxon>
        <taxon>Arthropoda</taxon>
        <taxon>Hexapoda</taxon>
        <taxon>Insecta</taxon>
        <taxon>Pterygota</taxon>
        <taxon>Neoptera</taxon>
        <taxon>Endopterygota</taxon>
        <taxon>Hymenoptera</taxon>
        <taxon>Apocrita</taxon>
        <taxon>Aculeata</taxon>
        <taxon>Apoidea</taxon>
        <taxon>Anthophila</taxon>
        <taxon>Apidae</taxon>
        <taxon>Habropoda</taxon>
    </lineage>
</organism>
<dbReference type="GO" id="GO:0032259">
    <property type="term" value="P:methylation"/>
    <property type="evidence" value="ECO:0007669"/>
    <property type="project" value="UniProtKB-KW"/>
</dbReference>
<accession>A0A0L7RJL0</accession>
<dbReference type="Proteomes" id="UP000053825">
    <property type="component" value="Unassembled WGS sequence"/>
</dbReference>
<dbReference type="Gene3D" id="3.30.420.10">
    <property type="entry name" value="Ribonuclease H-like superfamily/Ribonuclease H"/>
    <property type="match status" value="1"/>
</dbReference>
<dbReference type="PANTHER" id="PTHR46060">
    <property type="entry name" value="MARINER MOS1 TRANSPOSASE-LIKE PROTEIN"/>
    <property type="match status" value="1"/>
</dbReference>
<feature type="non-terminal residue" evidence="1">
    <location>
        <position position="1"/>
    </location>
</feature>
<dbReference type="InterPro" id="IPR052709">
    <property type="entry name" value="Transposase-MT_Hybrid"/>
</dbReference>
<evidence type="ECO:0000313" key="2">
    <source>
        <dbReference type="Proteomes" id="UP000053825"/>
    </source>
</evidence>
<reference evidence="1 2" key="1">
    <citation type="submission" date="2015-07" db="EMBL/GenBank/DDBJ databases">
        <title>The genome of Habropoda laboriosa.</title>
        <authorList>
            <person name="Pan H."/>
            <person name="Kapheim K."/>
        </authorList>
    </citation>
    <scope>NUCLEOTIDE SEQUENCE [LARGE SCALE GENOMIC DNA]</scope>
    <source>
        <strain evidence="1">0110345459</strain>
    </source>
</reference>
<keyword evidence="2" id="KW-1185">Reference proteome</keyword>
<protein>
    <submittedName>
        <fullName evidence="1">Histone-lysine N-methyltransferase SETMAR</fullName>
    </submittedName>
</protein>
<dbReference type="InterPro" id="IPR036397">
    <property type="entry name" value="RNaseH_sf"/>
</dbReference>
<gene>
    <name evidence="1" type="ORF">WH47_07204</name>
</gene>
<keyword evidence="1" id="KW-0489">Methyltransferase</keyword>
<keyword evidence="1" id="KW-0808">Transferase</keyword>
<name>A0A0L7RJL0_9HYME</name>
<evidence type="ECO:0000313" key="1">
    <source>
        <dbReference type="EMBL" id="KOC71060.1"/>
    </source>
</evidence>
<dbReference type="PANTHER" id="PTHR46060:SF1">
    <property type="entry name" value="MARINER MOS1 TRANSPOSASE-LIKE PROTEIN"/>
    <property type="match status" value="1"/>
</dbReference>
<dbReference type="AlphaFoldDB" id="A0A0L7RJL0"/>
<sequence>SQIGIEILPHLSYSSDLSPTDFHFFRALDNFLTQKRFREQEDIENTFQQFFSLRNSNFYVRRINPFT</sequence>
<dbReference type="EMBL" id="KQ414580">
    <property type="protein sequence ID" value="KOC71060.1"/>
    <property type="molecule type" value="Genomic_DNA"/>
</dbReference>
<dbReference type="GO" id="GO:0003676">
    <property type="term" value="F:nucleic acid binding"/>
    <property type="evidence" value="ECO:0007669"/>
    <property type="project" value="InterPro"/>
</dbReference>
<dbReference type="STRING" id="597456.A0A0L7RJL0"/>
<proteinExistence type="predicted"/>
<dbReference type="GO" id="GO:0008168">
    <property type="term" value="F:methyltransferase activity"/>
    <property type="evidence" value="ECO:0007669"/>
    <property type="project" value="UniProtKB-KW"/>
</dbReference>